<comment type="caution">
    <text evidence="1">The sequence shown here is derived from an EMBL/GenBank/DDBJ whole genome shotgun (WGS) entry which is preliminary data.</text>
</comment>
<gene>
    <name evidence="1" type="ORF">BES34_009605</name>
</gene>
<evidence type="ECO:0000313" key="2">
    <source>
        <dbReference type="Proteomes" id="UP000094669"/>
    </source>
</evidence>
<sequence length="116" mass="13317">MSRFFAIITFLLSFSYSLHSEQILIKNGDIFSGKIIRMYDDYALVTSYLGDFRIPVKYIFSIKNVEGLPVLVTLNTGESFQYTFKSADSNVLVFQSGERTLSFPWETVKDCIFLDP</sequence>
<dbReference type="Proteomes" id="UP000094669">
    <property type="component" value="Unassembled WGS sequence"/>
</dbReference>
<keyword evidence="2" id="KW-1185">Reference proteome</keyword>
<dbReference type="RefSeq" id="WP_010411680.1">
    <property type="nucleotide sequence ID" value="NZ_MCRM02000008.1"/>
</dbReference>
<dbReference type="EMBL" id="MCRM02000008">
    <property type="protein sequence ID" value="PNV75142.1"/>
    <property type="molecule type" value="Genomic_DNA"/>
</dbReference>
<protein>
    <submittedName>
        <fullName evidence="1">Uncharacterized protein</fullName>
    </submittedName>
</protein>
<evidence type="ECO:0000313" key="1">
    <source>
        <dbReference type="EMBL" id="PNV75142.1"/>
    </source>
</evidence>
<accession>A0ABX4YIP8</accession>
<organism evidence="1 2">
    <name type="scientific">Leptospira inadai serovar Lyme</name>
    <dbReference type="NCBI Taxonomy" id="293084"/>
    <lineage>
        <taxon>Bacteria</taxon>
        <taxon>Pseudomonadati</taxon>
        <taxon>Spirochaetota</taxon>
        <taxon>Spirochaetia</taxon>
        <taxon>Leptospirales</taxon>
        <taxon>Leptospiraceae</taxon>
        <taxon>Leptospira</taxon>
    </lineage>
</organism>
<reference evidence="1" key="1">
    <citation type="submission" date="2018-01" db="EMBL/GenBank/DDBJ databases">
        <title>Genomic characterization of Leptospira inadai serogroup Lyme isolated from captured rat in Brazil and comparative analysis with human reference strain.</title>
        <authorList>
            <person name="Moreno L.Z."/>
            <person name="Loureiro A.P."/>
            <person name="Miraglia F."/>
            <person name="Kremer F.S."/>
            <person name="Eslabao M.R."/>
            <person name="Dellagostin O.A."/>
            <person name="Lilenbaum W."/>
            <person name="Moreno A.M."/>
        </authorList>
    </citation>
    <scope>NUCLEOTIDE SEQUENCE [LARGE SCALE GENOMIC DNA]</scope>
    <source>
        <strain evidence="1">M34/99</strain>
    </source>
</reference>
<proteinExistence type="predicted"/>
<name>A0ABX4YIP8_9LEPT</name>